<dbReference type="Gene3D" id="4.10.410.40">
    <property type="match status" value="1"/>
</dbReference>
<dbReference type="EMBL" id="RBOV01000053">
    <property type="protein sequence ID" value="RMN14383.1"/>
    <property type="molecule type" value="Genomic_DNA"/>
</dbReference>
<evidence type="ECO:0000313" key="2">
    <source>
        <dbReference type="Proteomes" id="UP000271468"/>
    </source>
</evidence>
<proteinExistence type="predicted"/>
<dbReference type="Pfam" id="PF16460">
    <property type="entry name" value="Phage_TTP_11"/>
    <property type="match status" value="1"/>
</dbReference>
<protein>
    <submittedName>
        <fullName evidence="1">Phage tail fiber</fullName>
    </submittedName>
</protein>
<name>A0A3M3JUK5_9PSED</name>
<sequence length="180" mass="19456">MSGFFYARHLENTMAVLTQGTQLYALVPTVLDPTKLEVLEVDCITAFSPGGNPADQIEVTCLSDKTRRYMRGLRTPGQATFSVDADPKNASHIRMQQLSEDDSVESTAWAVGWADGTAAPTVNAAGDDFVLPETRTWFLIDGYVSDFPFDFAGNTVVKTAATIQRSGGSVWVRKSTAPAA</sequence>
<organism evidence="1 2">
    <name type="scientific">Pseudomonas syringae pv. coriandricola</name>
    <dbReference type="NCBI Taxonomy" id="264453"/>
    <lineage>
        <taxon>Bacteria</taxon>
        <taxon>Pseudomonadati</taxon>
        <taxon>Pseudomonadota</taxon>
        <taxon>Gammaproteobacteria</taxon>
        <taxon>Pseudomonadales</taxon>
        <taxon>Pseudomonadaceae</taxon>
        <taxon>Pseudomonas</taxon>
    </lineage>
</organism>
<reference evidence="1 2" key="1">
    <citation type="submission" date="2018-08" db="EMBL/GenBank/DDBJ databases">
        <title>Recombination of ecologically and evolutionarily significant loci maintains genetic cohesion in the Pseudomonas syringae species complex.</title>
        <authorList>
            <person name="Dillon M."/>
            <person name="Thakur S."/>
            <person name="Almeida R.N.D."/>
            <person name="Weir B.S."/>
            <person name="Guttman D.S."/>
        </authorList>
    </citation>
    <scope>NUCLEOTIDE SEQUENCE [LARGE SCALE GENOMIC DNA]</scope>
    <source>
        <strain evidence="1 2">ICMP 12341</strain>
    </source>
</reference>
<accession>A0A3M3JUK5</accession>
<gene>
    <name evidence="1" type="ORF">ALQ65_100526</name>
</gene>
<dbReference type="Proteomes" id="UP000271468">
    <property type="component" value="Unassembled WGS sequence"/>
</dbReference>
<dbReference type="AlphaFoldDB" id="A0A3M3JUK5"/>
<dbReference type="InterPro" id="IPR032495">
    <property type="entry name" value="Phage_TTP_11"/>
</dbReference>
<evidence type="ECO:0000313" key="1">
    <source>
        <dbReference type="EMBL" id="RMN14383.1"/>
    </source>
</evidence>
<comment type="caution">
    <text evidence="1">The sequence shown here is derived from an EMBL/GenBank/DDBJ whole genome shotgun (WGS) entry which is preliminary data.</text>
</comment>